<evidence type="ECO:0000313" key="3">
    <source>
        <dbReference type="Proteomes" id="UP000595895"/>
    </source>
</evidence>
<dbReference type="KEGG" id="awe:JG540_05765"/>
<organism evidence="2 3">
    <name type="scientific">Actinomyces weissii</name>
    <dbReference type="NCBI Taxonomy" id="675090"/>
    <lineage>
        <taxon>Bacteria</taxon>
        <taxon>Bacillati</taxon>
        <taxon>Actinomycetota</taxon>
        <taxon>Actinomycetes</taxon>
        <taxon>Actinomycetales</taxon>
        <taxon>Actinomycetaceae</taxon>
        <taxon>Actinomyces</taxon>
    </lineage>
</organism>
<name>A0A7T7M817_9ACTO</name>
<keyword evidence="3" id="KW-1185">Reference proteome</keyword>
<proteinExistence type="predicted"/>
<sequence length="240" mass="25488">MSCLYAVIADIISSRELPDRVAAQQELEAVLSRSANGLELVQEPYATVGDEFQAVARTLEDALSLTLRVGLLLPAGLALRFGVGAGQVRAVGQRPAGVIQDGSAWWAAREAVDAAHAAQDAGLGFARTRYRRSPEEGQVADPASATATVLQAEERYVNALLALRDQAVERMAPRPRRLVGHLLMGSTQAQAAALEGVTQSAVSDLVRGSAAGLLESHRLLSGSQHPGPAFRSPRELRRKP</sequence>
<feature type="region of interest" description="Disordered" evidence="1">
    <location>
        <begin position="220"/>
        <end position="240"/>
    </location>
</feature>
<evidence type="ECO:0000256" key="1">
    <source>
        <dbReference type="SAM" id="MobiDB-lite"/>
    </source>
</evidence>
<gene>
    <name evidence="2" type="ORF">JG540_05765</name>
</gene>
<dbReference type="RefSeq" id="WP_200274711.1">
    <property type="nucleotide sequence ID" value="NZ_CP066802.1"/>
</dbReference>
<reference evidence="2 3" key="1">
    <citation type="submission" date="2020-12" db="EMBL/GenBank/DDBJ databases">
        <authorList>
            <person name="Zhou J."/>
        </authorList>
    </citation>
    <scope>NUCLEOTIDE SEQUENCE [LARGE SCALE GENOMIC DNA]</scope>
    <source>
        <strain evidence="2 3">CCUG 61299</strain>
    </source>
</reference>
<dbReference type="EMBL" id="CP066802">
    <property type="protein sequence ID" value="QQM66621.1"/>
    <property type="molecule type" value="Genomic_DNA"/>
</dbReference>
<evidence type="ECO:0008006" key="4">
    <source>
        <dbReference type="Google" id="ProtNLM"/>
    </source>
</evidence>
<dbReference type="Proteomes" id="UP000595895">
    <property type="component" value="Chromosome"/>
</dbReference>
<evidence type="ECO:0000313" key="2">
    <source>
        <dbReference type="EMBL" id="QQM66621.1"/>
    </source>
</evidence>
<dbReference type="InterPro" id="IPR032580">
    <property type="entry name" value="SatD"/>
</dbReference>
<protein>
    <recommendedName>
        <fullName evidence="4">RNA polymerase subunit sigma-70</fullName>
    </recommendedName>
</protein>
<accession>A0A7T7M817</accession>
<dbReference type="Pfam" id="PF16264">
    <property type="entry name" value="SatD"/>
    <property type="match status" value="1"/>
</dbReference>
<dbReference type="AlphaFoldDB" id="A0A7T7M817"/>